<proteinExistence type="predicted"/>
<dbReference type="OrthoDB" id="7265155at2"/>
<accession>A0A1M6KG54</accession>
<gene>
    <name evidence="1" type="ORF">SAMN02745194_02888</name>
</gene>
<dbReference type="EMBL" id="FQZF01000016">
    <property type="protein sequence ID" value="SHJ57909.1"/>
    <property type="molecule type" value="Genomic_DNA"/>
</dbReference>
<keyword evidence="2" id="KW-1185">Reference proteome</keyword>
<dbReference type="RefSeq" id="WP_073135895.1">
    <property type="nucleotide sequence ID" value="NZ_FQZF01000016.1"/>
</dbReference>
<dbReference type="AlphaFoldDB" id="A0A1M6KG54"/>
<evidence type="ECO:0000313" key="2">
    <source>
        <dbReference type="Proteomes" id="UP000184387"/>
    </source>
</evidence>
<sequence length="216" mass="21797">MPYVASNLIPLVAADSFTLWLYKTTDTRAAVLSSGYFGAAANRLLPGHMIVLQAADASAILPVRGNAEVGNGLVVDASSSPLRLTAAGSLDLGADLSVTAVARCVSLAAMPSGVNEGETFTVQATASGASTMLKFSVLDATGAVVLGPTSAAVTAGMASATFPSPSPGTGYRLKVEDAADPLVMQLSPSFVVLSAFALLMESGLSLLSESGNRLVM</sequence>
<evidence type="ECO:0000313" key="1">
    <source>
        <dbReference type="EMBL" id="SHJ57909.1"/>
    </source>
</evidence>
<reference evidence="1 2" key="1">
    <citation type="submission" date="2016-11" db="EMBL/GenBank/DDBJ databases">
        <authorList>
            <person name="Jaros S."/>
            <person name="Januszkiewicz K."/>
            <person name="Wedrychowicz H."/>
        </authorList>
    </citation>
    <scope>NUCLEOTIDE SEQUENCE [LARGE SCALE GENOMIC DNA]</scope>
    <source>
        <strain evidence="1 2">DSM 14916</strain>
    </source>
</reference>
<protein>
    <submittedName>
        <fullName evidence="1">Uncharacterized protein</fullName>
    </submittedName>
</protein>
<organism evidence="1 2">
    <name type="scientific">Muricoccus roseus</name>
    <dbReference type="NCBI Taxonomy" id="198092"/>
    <lineage>
        <taxon>Bacteria</taxon>
        <taxon>Pseudomonadati</taxon>
        <taxon>Pseudomonadota</taxon>
        <taxon>Alphaproteobacteria</taxon>
        <taxon>Acetobacterales</taxon>
        <taxon>Roseomonadaceae</taxon>
        <taxon>Muricoccus</taxon>
    </lineage>
</organism>
<dbReference type="STRING" id="198092.SAMN02745194_02888"/>
<name>A0A1M6KG54_9PROT</name>
<dbReference type="Proteomes" id="UP000184387">
    <property type="component" value="Unassembled WGS sequence"/>
</dbReference>